<dbReference type="Pfam" id="PF02770">
    <property type="entry name" value="Acyl-CoA_dh_M"/>
    <property type="match status" value="1"/>
</dbReference>
<protein>
    <submittedName>
        <fullName evidence="11">Acyl-CoA dehydrogenase family protein</fullName>
    </submittedName>
</protein>
<dbReference type="InterPro" id="IPR037069">
    <property type="entry name" value="AcylCoA_DH/ox_N_sf"/>
</dbReference>
<dbReference type="InterPro" id="IPR009100">
    <property type="entry name" value="AcylCoA_DH/oxidase_NM_dom_sf"/>
</dbReference>
<dbReference type="InterPro" id="IPR013786">
    <property type="entry name" value="AcylCoA_DH/ox_N"/>
</dbReference>
<proteinExistence type="inferred from homology"/>
<accession>A0ABP9R2C6</accession>
<keyword evidence="5 6" id="KW-0560">Oxidoreductase</keyword>
<dbReference type="PANTHER" id="PTHR43292:SF4">
    <property type="entry name" value="ACYL-COA DEHYDROGENASE FADE34"/>
    <property type="match status" value="1"/>
</dbReference>
<evidence type="ECO:0000256" key="1">
    <source>
        <dbReference type="ARBA" id="ARBA00001974"/>
    </source>
</evidence>
<evidence type="ECO:0000256" key="7">
    <source>
        <dbReference type="SAM" id="MobiDB-lite"/>
    </source>
</evidence>
<keyword evidence="3 6" id="KW-0285">Flavoprotein</keyword>
<dbReference type="Gene3D" id="1.20.140.10">
    <property type="entry name" value="Butyryl-CoA Dehydrogenase, subunit A, domain 3"/>
    <property type="match status" value="1"/>
</dbReference>
<feature type="domain" description="Acyl-CoA dehydrogenase/oxidase C-terminal" evidence="8">
    <location>
        <begin position="216"/>
        <end position="377"/>
    </location>
</feature>
<dbReference type="Proteomes" id="UP001428817">
    <property type="component" value="Unassembled WGS sequence"/>
</dbReference>
<dbReference type="InterPro" id="IPR052161">
    <property type="entry name" value="Mycobact_Acyl-CoA_DH"/>
</dbReference>
<evidence type="ECO:0000313" key="12">
    <source>
        <dbReference type="Proteomes" id="UP001428817"/>
    </source>
</evidence>
<evidence type="ECO:0000313" key="11">
    <source>
        <dbReference type="EMBL" id="GAA5170541.1"/>
    </source>
</evidence>
<name>A0ABP9R2C6_9PSEU</name>
<dbReference type="PANTHER" id="PTHR43292">
    <property type="entry name" value="ACYL-COA DEHYDROGENASE"/>
    <property type="match status" value="1"/>
</dbReference>
<evidence type="ECO:0000259" key="9">
    <source>
        <dbReference type="Pfam" id="PF02770"/>
    </source>
</evidence>
<dbReference type="Pfam" id="PF02771">
    <property type="entry name" value="Acyl-CoA_dh_N"/>
    <property type="match status" value="1"/>
</dbReference>
<dbReference type="Gene3D" id="1.10.540.10">
    <property type="entry name" value="Acyl-CoA dehydrogenase/oxidase, N-terminal domain"/>
    <property type="match status" value="1"/>
</dbReference>
<dbReference type="InterPro" id="IPR009075">
    <property type="entry name" value="AcylCo_DH/oxidase_C"/>
</dbReference>
<comment type="cofactor">
    <cofactor evidence="1 6">
        <name>FAD</name>
        <dbReference type="ChEBI" id="CHEBI:57692"/>
    </cofactor>
</comment>
<dbReference type="SUPFAM" id="SSF47203">
    <property type="entry name" value="Acyl-CoA dehydrogenase C-terminal domain-like"/>
    <property type="match status" value="1"/>
</dbReference>
<feature type="domain" description="Acyl-CoA dehydrogenase/oxidase N-terminal" evidence="10">
    <location>
        <begin position="5"/>
        <end position="106"/>
    </location>
</feature>
<dbReference type="Gene3D" id="2.40.110.10">
    <property type="entry name" value="Butyryl-CoA Dehydrogenase, subunit A, domain 2"/>
    <property type="match status" value="1"/>
</dbReference>
<feature type="domain" description="Acyl-CoA oxidase/dehydrogenase middle" evidence="9">
    <location>
        <begin position="110"/>
        <end position="203"/>
    </location>
</feature>
<evidence type="ECO:0000256" key="6">
    <source>
        <dbReference type="RuleBase" id="RU362125"/>
    </source>
</evidence>
<keyword evidence="12" id="KW-1185">Reference proteome</keyword>
<evidence type="ECO:0000259" key="10">
    <source>
        <dbReference type="Pfam" id="PF02771"/>
    </source>
</evidence>
<evidence type="ECO:0000256" key="2">
    <source>
        <dbReference type="ARBA" id="ARBA00009347"/>
    </source>
</evidence>
<dbReference type="Pfam" id="PF00441">
    <property type="entry name" value="Acyl-CoA_dh_1"/>
    <property type="match status" value="1"/>
</dbReference>
<feature type="compositionally biased region" description="Basic and acidic residues" evidence="7">
    <location>
        <begin position="383"/>
        <end position="397"/>
    </location>
</feature>
<sequence>MSDRATVERLVKDFLSEHPVESTPDRELRAARFDAGLAFVHHEKGHGGLGLDSSLNGVVEQMFLDAGAKNWSGFNVIGLGMAAPTVYVHGTEEQRRKYLKALFTGEEIWCQLFSEPGAGSDLASLATRAVPDGDHYIVNGQKVWTSLGHVARRGLLVARTDPDLPKHRGLTYFIVDMKAPGVEVRPLRQITGQAEFNEVYFNDAAVPEADRLGAVGEGWRVSMTTLMNERVSIGRRRSRRGEGPISEAIKAFRAAAAAGTTDAATRDKLMSLWTRAEAARLTNVRAAAQAGVGTPGPEGSIAKLQFAELNKAILELCVDLQGTDGMLINDYTMAQPDHSTVSSPEADIRKTYLRSLANSIEGGTSEVMRNILGERVLGLPGEPRTDRDLPWKDVPRS</sequence>
<evidence type="ECO:0000259" key="8">
    <source>
        <dbReference type="Pfam" id="PF00441"/>
    </source>
</evidence>
<evidence type="ECO:0000256" key="5">
    <source>
        <dbReference type="ARBA" id="ARBA00023002"/>
    </source>
</evidence>
<dbReference type="SUPFAM" id="SSF56645">
    <property type="entry name" value="Acyl-CoA dehydrogenase NM domain-like"/>
    <property type="match status" value="1"/>
</dbReference>
<comment type="caution">
    <text evidence="11">The sequence shown here is derived from an EMBL/GenBank/DDBJ whole genome shotgun (WGS) entry which is preliminary data.</text>
</comment>
<feature type="region of interest" description="Disordered" evidence="7">
    <location>
        <begin position="378"/>
        <end position="397"/>
    </location>
</feature>
<organism evidence="11 12">
    <name type="scientific">Pseudonocardia eucalypti</name>
    <dbReference type="NCBI Taxonomy" id="648755"/>
    <lineage>
        <taxon>Bacteria</taxon>
        <taxon>Bacillati</taxon>
        <taxon>Actinomycetota</taxon>
        <taxon>Actinomycetes</taxon>
        <taxon>Pseudonocardiales</taxon>
        <taxon>Pseudonocardiaceae</taxon>
        <taxon>Pseudonocardia</taxon>
    </lineage>
</organism>
<gene>
    <name evidence="11" type="ORF">GCM10023321_67820</name>
</gene>
<dbReference type="RefSeq" id="WP_185059985.1">
    <property type="nucleotide sequence ID" value="NZ_BAABJP010000044.1"/>
</dbReference>
<comment type="similarity">
    <text evidence="2 6">Belongs to the acyl-CoA dehydrogenase family.</text>
</comment>
<dbReference type="InterPro" id="IPR006091">
    <property type="entry name" value="Acyl-CoA_Oxase/DH_mid-dom"/>
</dbReference>
<dbReference type="InterPro" id="IPR046373">
    <property type="entry name" value="Acyl-CoA_Oxase/DH_mid-dom_sf"/>
</dbReference>
<keyword evidence="4 6" id="KW-0274">FAD</keyword>
<dbReference type="InterPro" id="IPR036250">
    <property type="entry name" value="AcylCo_DH-like_C"/>
</dbReference>
<dbReference type="EMBL" id="BAABJP010000044">
    <property type="protein sequence ID" value="GAA5170541.1"/>
    <property type="molecule type" value="Genomic_DNA"/>
</dbReference>
<evidence type="ECO:0000256" key="4">
    <source>
        <dbReference type="ARBA" id="ARBA00022827"/>
    </source>
</evidence>
<reference evidence="12" key="1">
    <citation type="journal article" date="2019" name="Int. J. Syst. Evol. Microbiol.">
        <title>The Global Catalogue of Microorganisms (GCM) 10K type strain sequencing project: providing services to taxonomists for standard genome sequencing and annotation.</title>
        <authorList>
            <consortium name="The Broad Institute Genomics Platform"/>
            <consortium name="The Broad Institute Genome Sequencing Center for Infectious Disease"/>
            <person name="Wu L."/>
            <person name="Ma J."/>
        </authorList>
    </citation>
    <scope>NUCLEOTIDE SEQUENCE [LARGE SCALE GENOMIC DNA]</scope>
    <source>
        <strain evidence="12">JCM 18303</strain>
    </source>
</reference>
<evidence type="ECO:0000256" key="3">
    <source>
        <dbReference type="ARBA" id="ARBA00022630"/>
    </source>
</evidence>